<evidence type="ECO:0000256" key="1">
    <source>
        <dbReference type="SAM" id="MobiDB-lite"/>
    </source>
</evidence>
<reference evidence="3" key="1">
    <citation type="submission" date="2022-11" db="UniProtKB">
        <authorList>
            <consortium name="WormBaseParasite"/>
        </authorList>
    </citation>
    <scope>IDENTIFICATION</scope>
</reference>
<evidence type="ECO:0000313" key="3">
    <source>
        <dbReference type="WBParaSite" id="nRc.2.0.1.t35561-RA"/>
    </source>
</evidence>
<dbReference type="Proteomes" id="UP000887565">
    <property type="component" value="Unplaced"/>
</dbReference>
<dbReference type="WBParaSite" id="nRc.2.0.1.t35561-RA">
    <property type="protein sequence ID" value="nRc.2.0.1.t35561-RA"/>
    <property type="gene ID" value="nRc.2.0.1.g35561"/>
</dbReference>
<organism evidence="2 3">
    <name type="scientific">Romanomermis culicivorax</name>
    <name type="common">Nematode worm</name>
    <dbReference type="NCBI Taxonomy" id="13658"/>
    <lineage>
        <taxon>Eukaryota</taxon>
        <taxon>Metazoa</taxon>
        <taxon>Ecdysozoa</taxon>
        <taxon>Nematoda</taxon>
        <taxon>Enoplea</taxon>
        <taxon>Dorylaimia</taxon>
        <taxon>Mermithida</taxon>
        <taxon>Mermithoidea</taxon>
        <taxon>Mermithidae</taxon>
        <taxon>Romanomermis</taxon>
    </lineage>
</organism>
<protein>
    <submittedName>
        <fullName evidence="3">Uncharacterized protein</fullName>
    </submittedName>
</protein>
<accession>A0A915KBT7</accession>
<evidence type="ECO:0000313" key="2">
    <source>
        <dbReference type="Proteomes" id="UP000887565"/>
    </source>
</evidence>
<proteinExistence type="predicted"/>
<name>A0A915KBT7_ROMCU</name>
<feature type="region of interest" description="Disordered" evidence="1">
    <location>
        <begin position="50"/>
        <end position="79"/>
    </location>
</feature>
<keyword evidence="2" id="KW-1185">Reference proteome</keyword>
<dbReference type="AlphaFoldDB" id="A0A915KBT7"/>
<sequence length="102" mass="11242">MQIKPAKILINSESSANYPFLLLKNSFSKTCKENECVKATPAGAAFNSKNEEPYSQWSTGQPGPMKKGMAFKRENPGGFISAKGSQGRKRCFYAITFKLPSK</sequence>